<evidence type="ECO:0000313" key="8">
    <source>
        <dbReference type="Proteomes" id="UP000184447"/>
    </source>
</evidence>
<protein>
    <submittedName>
        <fullName evidence="7">Sterol desaturase/sphingolipid hydroxylase, fatty acid hydroxylase superfamily</fullName>
    </submittedName>
</protein>
<dbReference type="InterPro" id="IPR050307">
    <property type="entry name" value="Sterol_Desaturase_Related"/>
</dbReference>
<keyword evidence="8" id="KW-1185">Reference proteome</keyword>
<evidence type="ECO:0000256" key="5">
    <source>
        <dbReference type="SAM" id="Phobius"/>
    </source>
</evidence>
<keyword evidence="4 5" id="KW-0472">Membrane</keyword>
<comment type="subcellular location">
    <subcellularLocation>
        <location evidence="1">Membrane</location>
    </subcellularLocation>
</comment>
<keyword evidence="3 5" id="KW-1133">Transmembrane helix</keyword>
<evidence type="ECO:0000313" key="7">
    <source>
        <dbReference type="EMBL" id="SHI02838.1"/>
    </source>
</evidence>
<feature type="transmembrane region" description="Helical" evidence="5">
    <location>
        <begin position="6"/>
        <end position="27"/>
    </location>
</feature>
<evidence type="ECO:0000259" key="6">
    <source>
        <dbReference type="Pfam" id="PF04116"/>
    </source>
</evidence>
<sequence length="260" mass="30843">MKIEKIRIIIFISFLALFFILEIIVPRRKVEVNKFKRDLGNILIVTLNNMIVYFFIPIVPIKMAEISLENKYGVLNSLELPNVFEIIISLIILDLVIYFQHRVFHKFNFLWKFHKMHHIDPELDTSSGFRFHPIEIIISLFIKIIAIYIIGVPVIAVIIFEIILNTCAMFNHSNIKLYNKLDKGLRKIIITPDMHRVHHSVYWNETNSNFGFSVPFWDYIFNSYCDKPRDGHDYMKIGINKMPEEKYLYFPGMLLDPFVK</sequence>
<name>A0A1M5XTJ2_9CLOT</name>
<keyword evidence="2 5" id="KW-0812">Transmembrane</keyword>
<dbReference type="InterPro" id="IPR006694">
    <property type="entry name" value="Fatty_acid_hydroxylase"/>
</dbReference>
<evidence type="ECO:0000256" key="3">
    <source>
        <dbReference type="ARBA" id="ARBA00022989"/>
    </source>
</evidence>
<feature type="transmembrane region" description="Helical" evidence="5">
    <location>
        <begin position="39"/>
        <end position="60"/>
    </location>
</feature>
<dbReference type="GO" id="GO:0008610">
    <property type="term" value="P:lipid biosynthetic process"/>
    <property type="evidence" value="ECO:0007669"/>
    <property type="project" value="InterPro"/>
</dbReference>
<feature type="domain" description="Fatty acid hydroxylase" evidence="6">
    <location>
        <begin position="87"/>
        <end position="222"/>
    </location>
</feature>
<dbReference type="PANTHER" id="PTHR11863">
    <property type="entry name" value="STEROL DESATURASE"/>
    <property type="match status" value="1"/>
</dbReference>
<feature type="transmembrane region" description="Helical" evidence="5">
    <location>
        <begin position="80"/>
        <end position="99"/>
    </location>
</feature>
<dbReference type="AlphaFoldDB" id="A0A1M5XTJ2"/>
<proteinExistence type="predicted"/>
<dbReference type="Pfam" id="PF04116">
    <property type="entry name" value="FA_hydroxylase"/>
    <property type="match status" value="1"/>
</dbReference>
<dbReference type="STRING" id="1121316.SAMN02745207_03904"/>
<evidence type="ECO:0000256" key="1">
    <source>
        <dbReference type="ARBA" id="ARBA00004370"/>
    </source>
</evidence>
<dbReference type="RefSeq" id="WP_073340725.1">
    <property type="nucleotide sequence ID" value="NZ_FQXM01000036.1"/>
</dbReference>
<gene>
    <name evidence="7" type="ORF">SAMN02745207_03904</name>
</gene>
<evidence type="ECO:0000256" key="4">
    <source>
        <dbReference type="ARBA" id="ARBA00023136"/>
    </source>
</evidence>
<evidence type="ECO:0000256" key="2">
    <source>
        <dbReference type="ARBA" id="ARBA00022692"/>
    </source>
</evidence>
<dbReference type="GO" id="GO:0016020">
    <property type="term" value="C:membrane"/>
    <property type="evidence" value="ECO:0007669"/>
    <property type="project" value="UniProtKB-SubCell"/>
</dbReference>
<reference evidence="7 8" key="1">
    <citation type="submission" date="2016-11" db="EMBL/GenBank/DDBJ databases">
        <authorList>
            <person name="Jaros S."/>
            <person name="Januszkiewicz K."/>
            <person name="Wedrychowicz H."/>
        </authorList>
    </citation>
    <scope>NUCLEOTIDE SEQUENCE [LARGE SCALE GENOMIC DNA]</scope>
    <source>
        <strain evidence="7 8">DSM 8605</strain>
    </source>
</reference>
<feature type="transmembrane region" description="Helical" evidence="5">
    <location>
        <begin position="140"/>
        <end position="164"/>
    </location>
</feature>
<dbReference type="GO" id="GO:0005506">
    <property type="term" value="F:iron ion binding"/>
    <property type="evidence" value="ECO:0007669"/>
    <property type="project" value="InterPro"/>
</dbReference>
<accession>A0A1M5XTJ2</accession>
<dbReference type="GO" id="GO:0016491">
    <property type="term" value="F:oxidoreductase activity"/>
    <property type="evidence" value="ECO:0007669"/>
    <property type="project" value="InterPro"/>
</dbReference>
<dbReference type="EMBL" id="FQXM01000036">
    <property type="protein sequence ID" value="SHI02838.1"/>
    <property type="molecule type" value="Genomic_DNA"/>
</dbReference>
<dbReference type="Proteomes" id="UP000184447">
    <property type="component" value="Unassembled WGS sequence"/>
</dbReference>
<organism evidence="7 8">
    <name type="scientific">Clostridium grantii DSM 8605</name>
    <dbReference type="NCBI Taxonomy" id="1121316"/>
    <lineage>
        <taxon>Bacteria</taxon>
        <taxon>Bacillati</taxon>
        <taxon>Bacillota</taxon>
        <taxon>Clostridia</taxon>
        <taxon>Eubacteriales</taxon>
        <taxon>Clostridiaceae</taxon>
        <taxon>Clostridium</taxon>
    </lineage>
</organism>
<dbReference type="OrthoDB" id="2834683at2"/>